<gene>
    <name evidence="1" type="ORF">EO244_09180</name>
</gene>
<dbReference type="AlphaFoldDB" id="A0A4Q1JMA7"/>
<dbReference type="Gene3D" id="3.90.1150.30">
    <property type="match status" value="1"/>
</dbReference>
<organism evidence="1 2">
    <name type="scientific">Ancylomarina salipaludis</name>
    <dbReference type="NCBI Taxonomy" id="2501299"/>
    <lineage>
        <taxon>Bacteria</taxon>
        <taxon>Pseudomonadati</taxon>
        <taxon>Bacteroidota</taxon>
        <taxon>Bacteroidia</taxon>
        <taxon>Marinilabiliales</taxon>
        <taxon>Marinifilaceae</taxon>
        <taxon>Ancylomarina</taxon>
    </lineage>
</organism>
<comment type="caution">
    <text evidence="1">The sequence shown here is derived from an EMBL/GenBank/DDBJ whole genome shotgun (WGS) entry which is preliminary data.</text>
</comment>
<dbReference type="SUPFAM" id="SSF142906">
    <property type="entry name" value="YjbR-like"/>
    <property type="match status" value="1"/>
</dbReference>
<sequence>MNIEDYRKFCLTLKGSEESMPFDDKALVFSVGGKMFSLTNNLDTFDLINVKCEPEQAIELRERFNSVIPGYYMNKKYWNSIKMNNSISDEQIKEWIVNSYKIVVSKLTKKIKKELE</sequence>
<proteinExistence type="predicted"/>
<evidence type="ECO:0000313" key="2">
    <source>
        <dbReference type="Proteomes" id="UP000289703"/>
    </source>
</evidence>
<dbReference type="GO" id="GO:0003677">
    <property type="term" value="F:DNA binding"/>
    <property type="evidence" value="ECO:0007669"/>
    <property type="project" value="UniProtKB-KW"/>
</dbReference>
<evidence type="ECO:0000313" key="1">
    <source>
        <dbReference type="EMBL" id="RXQ94444.1"/>
    </source>
</evidence>
<keyword evidence="1" id="KW-0238">DNA-binding</keyword>
<name>A0A4Q1JMA7_9BACT</name>
<dbReference type="OrthoDB" id="9789813at2"/>
<dbReference type="RefSeq" id="WP_129254372.1">
    <property type="nucleotide sequence ID" value="NZ_SAXA01000007.1"/>
</dbReference>
<keyword evidence="2" id="KW-1185">Reference proteome</keyword>
<accession>A0A4Q1JMA7</accession>
<protein>
    <submittedName>
        <fullName evidence="1">MmcQ/YjbR family DNA-binding protein</fullName>
    </submittedName>
</protein>
<dbReference type="InterPro" id="IPR058532">
    <property type="entry name" value="YjbR/MT2646/Rv2570-like"/>
</dbReference>
<reference evidence="1 2" key="1">
    <citation type="submission" date="2019-01" db="EMBL/GenBank/DDBJ databases">
        <title>Ancylomarina salipaludis sp. nov., isolated from a salt marsh.</title>
        <authorList>
            <person name="Yoon J.-H."/>
        </authorList>
    </citation>
    <scope>NUCLEOTIDE SEQUENCE [LARGE SCALE GENOMIC DNA]</scope>
    <source>
        <strain evidence="1 2">SHSM-M15</strain>
    </source>
</reference>
<dbReference type="Proteomes" id="UP000289703">
    <property type="component" value="Unassembled WGS sequence"/>
</dbReference>
<dbReference type="Pfam" id="PF04237">
    <property type="entry name" value="YjbR"/>
    <property type="match status" value="1"/>
</dbReference>
<dbReference type="EMBL" id="SAXA01000007">
    <property type="protein sequence ID" value="RXQ94444.1"/>
    <property type="molecule type" value="Genomic_DNA"/>
</dbReference>
<dbReference type="InterPro" id="IPR007351">
    <property type="entry name" value="YjbR"/>
</dbReference>
<dbReference type="PANTHER" id="PTHR35145:SF1">
    <property type="entry name" value="CYTOPLASMIC PROTEIN"/>
    <property type="match status" value="1"/>
</dbReference>
<dbReference type="PANTHER" id="PTHR35145">
    <property type="entry name" value="CYTOPLASMIC PROTEIN-RELATED"/>
    <property type="match status" value="1"/>
</dbReference>
<dbReference type="InterPro" id="IPR038056">
    <property type="entry name" value="YjbR-like_sf"/>
</dbReference>